<dbReference type="AlphaFoldDB" id="S6C9G1"/>
<keyword evidence="1" id="KW-0812">Transmembrane</keyword>
<keyword evidence="1" id="KW-1133">Transmembrane helix</keyword>
<name>S6C9G1_BABBO</name>
<evidence type="ECO:0000313" key="2">
    <source>
        <dbReference type="EMBL" id="BAN65400.1"/>
    </source>
</evidence>
<sequence>MAGSSAFTPKASLTEAPTNLKEAIDWVLRVTGRDGKALSGDECICGLAAAVTDLLQSVELEYNGYEGDRKESNGNGPPKKRVTECLNELFSLVQGLGGTAVVRTYIDQLAQVLSALVGWSEITKCTNGKGDKCKGNKNNDPNGAPHGQDGCGYLVDIKPSNKCGTCGCMKWDVTEADKDENGHHLGRGCTKCKDSGGSSDCKCSPGGSDSCAAGQECQCAKDGKCCKCCCNGGQCSAGCAGENANCSCIENGKNSLGIREHKDSYRSAYEVELVYEWNIGKEYLVWQKWSDRKTSKKRALGARILLGSVCLIWSGLTYMYWTGKYHSSSPRWNNHILDGSGLDDGTLYQWLQALGFPREMLNNNVQE</sequence>
<evidence type="ECO:0000256" key="1">
    <source>
        <dbReference type="SAM" id="Phobius"/>
    </source>
</evidence>
<feature type="transmembrane region" description="Helical" evidence="1">
    <location>
        <begin position="300"/>
        <end position="321"/>
    </location>
</feature>
<dbReference type="EMBL" id="AK441606">
    <property type="protein sequence ID" value="BAN65400.1"/>
    <property type="molecule type" value="mRNA"/>
</dbReference>
<gene>
    <name evidence="2" type="primary">BBOV_I005290</name>
</gene>
<dbReference type="InterPro" id="IPR024751">
    <property type="entry name" value="VESA1"/>
</dbReference>
<reference evidence="2" key="1">
    <citation type="journal article" date="2014" name="BMC Genomics">
        <title>The Babesia bovis gene and promoter model: an update from full-length EST analysis.</title>
        <authorList>
            <person name="Yamagishi J."/>
            <person name="Wakaguri H."/>
            <person name="Yokoyama N."/>
            <person name="Yamashita R."/>
            <person name="Suzuki Y."/>
            <person name="Xuan X."/>
            <person name="Igarashi I."/>
        </authorList>
    </citation>
    <scope>NUCLEOTIDE SEQUENCE</scope>
    <source>
        <strain evidence="2">Texas</strain>
    </source>
</reference>
<accession>S6C9G1</accession>
<keyword evidence="1" id="KW-0472">Membrane</keyword>
<dbReference type="VEuPathDB" id="PiroplasmaDB:BBOV_I003830"/>
<organism evidence="2">
    <name type="scientific">Babesia bovis</name>
    <dbReference type="NCBI Taxonomy" id="5865"/>
    <lineage>
        <taxon>Eukaryota</taxon>
        <taxon>Sar</taxon>
        <taxon>Alveolata</taxon>
        <taxon>Apicomplexa</taxon>
        <taxon>Aconoidasida</taxon>
        <taxon>Piroplasmida</taxon>
        <taxon>Babesiidae</taxon>
        <taxon>Babesia</taxon>
    </lineage>
</organism>
<dbReference type="Pfam" id="PF12785">
    <property type="entry name" value="VESA1_N"/>
    <property type="match status" value="1"/>
</dbReference>
<protein>
    <submittedName>
        <fullName evidence="2">Variant erythrocyte surface antigen-1, putative</fullName>
    </submittedName>
</protein>
<proteinExistence type="evidence at transcript level"/>